<comment type="caution">
    <text evidence="2">The sequence shown here is derived from an EMBL/GenBank/DDBJ whole genome shotgun (WGS) entry which is preliminary data.</text>
</comment>
<keyword evidence="3" id="KW-1185">Reference proteome</keyword>
<dbReference type="Proteomes" id="UP000276349">
    <property type="component" value="Unassembled WGS sequence"/>
</dbReference>
<protein>
    <submittedName>
        <fullName evidence="2">Uncharacterized protein</fullName>
    </submittedName>
</protein>
<keyword evidence="1" id="KW-0812">Transmembrane</keyword>
<name>A0A3S0KJ06_9BACI</name>
<accession>A0A3S0KJ06</accession>
<evidence type="ECO:0000256" key="1">
    <source>
        <dbReference type="SAM" id="Phobius"/>
    </source>
</evidence>
<dbReference type="OrthoDB" id="2456291at2"/>
<proteinExistence type="predicted"/>
<feature type="transmembrane region" description="Helical" evidence="1">
    <location>
        <begin position="5"/>
        <end position="23"/>
    </location>
</feature>
<keyword evidence="1" id="KW-1133">Transmembrane helix</keyword>
<dbReference type="EMBL" id="RXNR01000027">
    <property type="protein sequence ID" value="RTQ92787.1"/>
    <property type="molecule type" value="Genomic_DNA"/>
</dbReference>
<reference evidence="2 3" key="1">
    <citation type="submission" date="2018-12" db="EMBL/GenBank/DDBJ databases">
        <authorList>
            <person name="Yu L."/>
        </authorList>
    </citation>
    <scope>NUCLEOTIDE SEQUENCE [LARGE SCALE GENOMIC DNA]</scope>
    <source>
        <strain evidence="2 3">S5H2222</strain>
    </source>
</reference>
<dbReference type="AlphaFoldDB" id="A0A3S0KJ06"/>
<sequence length="104" mass="12213">MKKNIIFLVTSTLLIILGILFYMNGSNNDVLETTTEQIKVISKHKSSEEHWIILANDKKVFIENFSNWSLIEENESYTIVYDLMEDTEKNYLRTIVPDDYNGQF</sequence>
<gene>
    <name evidence="2" type="ORF">EKG35_10895</name>
</gene>
<keyword evidence="1" id="KW-0472">Membrane</keyword>
<organism evidence="2 3">
    <name type="scientific">Lysinibacillus telephonicus</name>
    <dbReference type="NCBI Taxonomy" id="1714840"/>
    <lineage>
        <taxon>Bacteria</taxon>
        <taxon>Bacillati</taxon>
        <taxon>Bacillota</taxon>
        <taxon>Bacilli</taxon>
        <taxon>Bacillales</taxon>
        <taxon>Bacillaceae</taxon>
        <taxon>Lysinibacillus</taxon>
    </lineage>
</organism>
<evidence type="ECO:0000313" key="3">
    <source>
        <dbReference type="Proteomes" id="UP000276349"/>
    </source>
</evidence>
<evidence type="ECO:0000313" key="2">
    <source>
        <dbReference type="EMBL" id="RTQ92787.1"/>
    </source>
</evidence>